<dbReference type="InterPro" id="IPR020856">
    <property type="entry name" value="Circadian_clock_protein_KaiA_C"/>
</dbReference>
<dbReference type="AlphaFoldDB" id="A0A2T1C6Z0"/>
<sequence>MDYEHPLTQKLKERLGYLGVYYKRNSQLFFRNLSDTEKQKLLEILKFKYREILLNYFANKHYLNQKIDEFTDTLFFTDIAISQVVEIHMELMDEFAKQLKIEGRNDEILLDYRLTLIDVMAHLCEMYRRSIPNESDIL</sequence>
<accession>A0A2T1C6Z0</accession>
<dbReference type="SUPFAM" id="SSF101215">
    <property type="entry name" value="KaiA/RbsU domain"/>
    <property type="match status" value="1"/>
</dbReference>
<comment type="caution">
    <text evidence="4">The sequence shown here is derived from an EMBL/GenBank/DDBJ whole genome shotgun (WGS) entry which is preliminary data.</text>
</comment>
<dbReference type="InterPro" id="IPR011648">
    <property type="entry name" value="Circadian_clock_KaiA"/>
</dbReference>
<dbReference type="SMART" id="SM01247">
    <property type="entry name" value="KaiA"/>
    <property type="match status" value="1"/>
</dbReference>
<proteinExistence type="predicted"/>
<evidence type="ECO:0000256" key="1">
    <source>
        <dbReference type="ARBA" id="ARBA00023108"/>
    </source>
</evidence>
<evidence type="ECO:0000313" key="5">
    <source>
        <dbReference type="Proteomes" id="UP000238762"/>
    </source>
</evidence>
<protein>
    <recommendedName>
        <fullName evidence="2">Circadian clock oscillator protein KaiA</fullName>
    </recommendedName>
</protein>
<dbReference type="OrthoDB" id="513549at2"/>
<dbReference type="Gene3D" id="1.10.1240.30">
    <property type="entry name" value="KaiA/RbsU domain"/>
    <property type="match status" value="1"/>
</dbReference>
<evidence type="ECO:0000256" key="2">
    <source>
        <dbReference type="ARBA" id="ARBA00034852"/>
    </source>
</evidence>
<dbReference type="Proteomes" id="UP000238762">
    <property type="component" value="Unassembled WGS sequence"/>
</dbReference>
<keyword evidence="5" id="KW-1185">Reference proteome</keyword>
<reference evidence="4 5" key="1">
    <citation type="submission" date="2018-02" db="EMBL/GenBank/DDBJ databases">
        <authorList>
            <person name="Cohen D.B."/>
            <person name="Kent A.D."/>
        </authorList>
    </citation>
    <scope>NUCLEOTIDE SEQUENCE [LARGE SCALE GENOMIC DNA]</scope>
    <source>
        <strain evidence="4 5">CCAP 1448/3</strain>
    </source>
</reference>
<dbReference type="EMBL" id="PVWJ01000019">
    <property type="protein sequence ID" value="PSB04019.1"/>
    <property type="molecule type" value="Genomic_DNA"/>
</dbReference>
<gene>
    <name evidence="4" type="ORF">C7B64_05635</name>
</gene>
<dbReference type="InterPro" id="IPR017944">
    <property type="entry name" value="KaiA/RbsU_helical_domain_sf"/>
</dbReference>
<dbReference type="Pfam" id="PF07688">
    <property type="entry name" value="KaiA"/>
    <property type="match status" value="1"/>
</dbReference>
<reference evidence="4 5" key="2">
    <citation type="submission" date="2018-03" db="EMBL/GenBank/DDBJ databases">
        <title>The ancient ancestry and fast evolution of plastids.</title>
        <authorList>
            <person name="Moore K.R."/>
            <person name="Magnabosco C."/>
            <person name="Momper L."/>
            <person name="Gold D.A."/>
            <person name="Bosak T."/>
            <person name="Fournier G.P."/>
        </authorList>
    </citation>
    <scope>NUCLEOTIDE SEQUENCE [LARGE SCALE GENOMIC DNA]</scope>
    <source>
        <strain evidence="4 5">CCAP 1448/3</strain>
    </source>
</reference>
<evidence type="ECO:0000259" key="3">
    <source>
        <dbReference type="PROSITE" id="PS51431"/>
    </source>
</evidence>
<dbReference type="GO" id="GO:0007623">
    <property type="term" value="P:circadian rhythm"/>
    <property type="evidence" value="ECO:0007669"/>
    <property type="project" value="InterPro"/>
</dbReference>
<name>A0A2T1C6Z0_9CYAN</name>
<feature type="domain" description="KaiA C-terminal" evidence="3">
    <location>
        <begin position="25"/>
        <end position="133"/>
    </location>
</feature>
<evidence type="ECO:0000313" key="4">
    <source>
        <dbReference type="EMBL" id="PSB04019.1"/>
    </source>
</evidence>
<keyword evidence="1" id="KW-0090">Biological rhythms</keyword>
<dbReference type="PROSITE" id="PS51431">
    <property type="entry name" value="KAIA_C"/>
    <property type="match status" value="1"/>
</dbReference>
<organism evidence="4 5">
    <name type="scientific">Merismopedia glauca CCAP 1448/3</name>
    <dbReference type="NCBI Taxonomy" id="1296344"/>
    <lineage>
        <taxon>Bacteria</taxon>
        <taxon>Bacillati</taxon>
        <taxon>Cyanobacteriota</taxon>
        <taxon>Cyanophyceae</taxon>
        <taxon>Synechococcales</taxon>
        <taxon>Merismopediaceae</taxon>
        <taxon>Merismopedia</taxon>
    </lineage>
</organism>